<dbReference type="SUPFAM" id="SSF51445">
    <property type="entry name" value="(Trans)glycosidases"/>
    <property type="match status" value="1"/>
</dbReference>
<reference evidence="7" key="1">
    <citation type="submission" date="2022-01" db="EMBL/GenBank/DDBJ databases">
        <authorList>
            <person name="King R."/>
        </authorList>
    </citation>
    <scope>NUCLEOTIDE SEQUENCE</scope>
</reference>
<keyword evidence="3" id="KW-0326">Glycosidase</keyword>
<name>A0A9P0CJT8_9CUCU</name>
<proteinExistence type="inferred from homology"/>
<dbReference type="InterPro" id="IPR033132">
    <property type="entry name" value="GH_1_N_CS"/>
</dbReference>
<comment type="similarity">
    <text evidence="1 4">Belongs to the glycosyl hydrolase 1 family.</text>
</comment>
<dbReference type="Proteomes" id="UP001153636">
    <property type="component" value="Chromosome 17"/>
</dbReference>
<feature type="signal peptide" evidence="6">
    <location>
        <begin position="1"/>
        <end position="16"/>
    </location>
</feature>
<feature type="chain" id="PRO_5040339145" description="Myrosinase 1-like" evidence="6">
    <location>
        <begin position="17"/>
        <end position="555"/>
    </location>
</feature>
<dbReference type="EMBL" id="OV651829">
    <property type="protein sequence ID" value="CAH1104682.1"/>
    <property type="molecule type" value="Genomic_DNA"/>
</dbReference>
<feature type="compositionally biased region" description="Low complexity" evidence="5">
    <location>
        <begin position="491"/>
        <end position="532"/>
    </location>
</feature>
<dbReference type="GO" id="GO:0008422">
    <property type="term" value="F:beta-glucosidase activity"/>
    <property type="evidence" value="ECO:0007669"/>
    <property type="project" value="TreeGrafter"/>
</dbReference>
<dbReference type="Pfam" id="PF00232">
    <property type="entry name" value="Glyco_hydro_1"/>
    <property type="match status" value="1"/>
</dbReference>
<keyword evidence="2" id="KW-0378">Hydrolase</keyword>
<dbReference type="PRINTS" id="PR00131">
    <property type="entry name" value="GLHYDRLASE1"/>
</dbReference>
<dbReference type="AlphaFoldDB" id="A0A9P0CJT8"/>
<evidence type="ECO:0000256" key="5">
    <source>
        <dbReference type="SAM" id="MobiDB-lite"/>
    </source>
</evidence>
<dbReference type="InterPro" id="IPR017853">
    <property type="entry name" value="GH"/>
</dbReference>
<evidence type="ECO:0000256" key="3">
    <source>
        <dbReference type="ARBA" id="ARBA00023295"/>
    </source>
</evidence>
<dbReference type="PROSITE" id="PS00653">
    <property type="entry name" value="GLYCOSYL_HYDROL_F1_2"/>
    <property type="match status" value="1"/>
</dbReference>
<keyword evidence="8" id="KW-1185">Reference proteome</keyword>
<evidence type="ECO:0000256" key="2">
    <source>
        <dbReference type="ARBA" id="ARBA00022801"/>
    </source>
</evidence>
<dbReference type="PANTHER" id="PTHR10353:SF36">
    <property type="entry name" value="LP05116P"/>
    <property type="match status" value="1"/>
</dbReference>
<evidence type="ECO:0000313" key="8">
    <source>
        <dbReference type="Proteomes" id="UP001153636"/>
    </source>
</evidence>
<protein>
    <recommendedName>
        <fullName evidence="9">Myrosinase 1-like</fullName>
    </recommendedName>
</protein>
<evidence type="ECO:0000256" key="4">
    <source>
        <dbReference type="RuleBase" id="RU003690"/>
    </source>
</evidence>
<evidence type="ECO:0000256" key="6">
    <source>
        <dbReference type="SAM" id="SignalP"/>
    </source>
</evidence>
<evidence type="ECO:0000256" key="1">
    <source>
        <dbReference type="ARBA" id="ARBA00010838"/>
    </source>
</evidence>
<evidence type="ECO:0008006" key="9">
    <source>
        <dbReference type="Google" id="ProtNLM"/>
    </source>
</evidence>
<dbReference type="OrthoDB" id="6721851at2759"/>
<dbReference type="PANTHER" id="PTHR10353">
    <property type="entry name" value="GLYCOSYL HYDROLASE"/>
    <property type="match status" value="1"/>
</dbReference>
<evidence type="ECO:0000313" key="7">
    <source>
        <dbReference type="EMBL" id="CAH1104682.1"/>
    </source>
</evidence>
<gene>
    <name evidence="7" type="ORF">PSYICH_LOCUS5521</name>
</gene>
<sequence>MVVLNFLFLFFACANGLSDYPFPDNFSFGTGISAYQTEGAESESNKGETIWDYAIKQNASIIEDGTNAENADLTFYSYFDEDIDQMVKMNISHFKLSIAWSRIFPEGVFKDEIEVITGVGHYQTQIKKLLKNNITPIVTLYHWDLPEIIQEWGGWTNASNIDIFVDYARKIFPYLFNVNYFITFNEPKQICKSGYGDGTLAPFIKKSGVLDYQCAYNVLKAHAAVYRMYQKEFASKMNAKISIALDGSWSQPKTDSDADKKAAERRNHFEFGLYANPIINGDWPQEVIDRVKERSEKEKLKHSRLPAFTKEEKADIKGSIDFMALNYFDTRIVADSKEADYKTSSYANDMKVEISANPDWPVDAAGNTIVPSGLRSFLKYIKENYGDPEILITGNGFADDGTTHDGDRVTHLSNYLSNVVDAIHEDKVNVVGYTYWSLLDSFEWTKGYKPHYGLYSVNLSWDNVTRISKRSVKYYSLVILERKVVNPADLTSTTSTTSTTTSTSTESTEITSTSTESTEITSTSTEPSEVTTPARGDCIFMSTGVIMFALLLQLL</sequence>
<dbReference type="Gene3D" id="3.20.20.80">
    <property type="entry name" value="Glycosidases"/>
    <property type="match status" value="1"/>
</dbReference>
<keyword evidence="6" id="KW-0732">Signal</keyword>
<dbReference type="GO" id="GO:0005975">
    <property type="term" value="P:carbohydrate metabolic process"/>
    <property type="evidence" value="ECO:0007669"/>
    <property type="project" value="InterPro"/>
</dbReference>
<dbReference type="InterPro" id="IPR001360">
    <property type="entry name" value="Glyco_hydro_1"/>
</dbReference>
<accession>A0A9P0CJT8</accession>
<feature type="region of interest" description="Disordered" evidence="5">
    <location>
        <begin position="490"/>
        <end position="533"/>
    </location>
</feature>
<organism evidence="7 8">
    <name type="scientific">Psylliodes chrysocephalus</name>
    <dbReference type="NCBI Taxonomy" id="3402493"/>
    <lineage>
        <taxon>Eukaryota</taxon>
        <taxon>Metazoa</taxon>
        <taxon>Ecdysozoa</taxon>
        <taxon>Arthropoda</taxon>
        <taxon>Hexapoda</taxon>
        <taxon>Insecta</taxon>
        <taxon>Pterygota</taxon>
        <taxon>Neoptera</taxon>
        <taxon>Endopterygota</taxon>
        <taxon>Coleoptera</taxon>
        <taxon>Polyphaga</taxon>
        <taxon>Cucujiformia</taxon>
        <taxon>Chrysomeloidea</taxon>
        <taxon>Chrysomelidae</taxon>
        <taxon>Galerucinae</taxon>
        <taxon>Alticini</taxon>
        <taxon>Psylliodes</taxon>
    </lineage>
</organism>